<organism evidence="5 6">
    <name type="scientific">Porites lobata</name>
    <dbReference type="NCBI Taxonomy" id="104759"/>
    <lineage>
        <taxon>Eukaryota</taxon>
        <taxon>Metazoa</taxon>
        <taxon>Cnidaria</taxon>
        <taxon>Anthozoa</taxon>
        <taxon>Hexacorallia</taxon>
        <taxon>Scleractinia</taxon>
        <taxon>Fungiina</taxon>
        <taxon>Poritidae</taxon>
        <taxon>Porites</taxon>
    </lineage>
</organism>
<feature type="region of interest" description="Disordered" evidence="3">
    <location>
        <begin position="241"/>
        <end position="270"/>
    </location>
</feature>
<keyword evidence="1" id="KW-0433">Leucine-rich repeat</keyword>
<evidence type="ECO:0000313" key="5">
    <source>
        <dbReference type="EMBL" id="CAH3118038.1"/>
    </source>
</evidence>
<dbReference type="SMART" id="SM00369">
    <property type="entry name" value="LRR_TYP"/>
    <property type="match status" value="6"/>
</dbReference>
<evidence type="ECO:0000256" key="2">
    <source>
        <dbReference type="ARBA" id="ARBA00022737"/>
    </source>
</evidence>
<dbReference type="InterPro" id="IPR020825">
    <property type="entry name" value="Phe-tRNA_synthase-like_B3/B4"/>
</dbReference>
<dbReference type="PANTHER" id="PTHR10947">
    <property type="entry name" value="PHENYLALANYL-TRNA SYNTHETASE BETA CHAIN AND LEUCINE-RICH REPEAT-CONTAINING PROTEIN 47"/>
    <property type="match status" value="1"/>
</dbReference>
<keyword evidence="2" id="KW-0677">Repeat</keyword>
<dbReference type="Gene3D" id="3.50.40.10">
    <property type="entry name" value="Phenylalanyl-trna Synthetase, Chain B, domain 3"/>
    <property type="match status" value="1"/>
</dbReference>
<evidence type="ECO:0000256" key="3">
    <source>
        <dbReference type="SAM" id="MobiDB-lite"/>
    </source>
</evidence>
<dbReference type="SMART" id="SM00364">
    <property type="entry name" value="LRR_BAC"/>
    <property type="match status" value="5"/>
</dbReference>
<dbReference type="Gene3D" id="3.80.10.10">
    <property type="entry name" value="Ribonuclease Inhibitor"/>
    <property type="match status" value="2"/>
</dbReference>
<dbReference type="PANTHER" id="PTHR10947:SF3">
    <property type="entry name" value="LEUCINE-RICH REPEAT-CONTAINING PROTEIN 47"/>
    <property type="match status" value="1"/>
</dbReference>
<evidence type="ECO:0000259" key="4">
    <source>
        <dbReference type="SMART" id="SM00873"/>
    </source>
</evidence>
<evidence type="ECO:0000313" key="6">
    <source>
        <dbReference type="Proteomes" id="UP001159405"/>
    </source>
</evidence>
<dbReference type="InterPro" id="IPR045060">
    <property type="entry name" value="Phe-tRNA-ligase_IIc_bsu"/>
</dbReference>
<dbReference type="EMBL" id="CALNXK010000031">
    <property type="protein sequence ID" value="CAH3118038.1"/>
    <property type="molecule type" value="Genomic_DNA"/>
</dbReference>
<accession>A0ABN8NTW6</accession>
<reference evidence="5 6" key="1">
    <citation type="submission" date="2022-05" db="EMBL/GenBank/DDBJ databases">
        <authorList>
            <consortium name="Genoscope - CEA"/>
            <person name="William W."/>
        </authorList>
    </citation>
    <scope>NUCLEOTIDE SEQUENCE [LARGE SCALE GENOMIC DNA]</scope>
</reference>
<dbReference type="InterPro" id="IPR003591">
    <property type="entry name" value="Leu-rich_rpt_typical-subtyp"/>
</dbReference>
<comment type="caution">
    <text evidence="5">The sequence shown here is derived from an EMBL/GenBank/DDBJ whole genome shotgun (WGS) entry which is preliminary data.</text>
</comment>
<evidence type="ECO:0000256" key="1">
    <source>
        <dbReference type="ARBA" id="ARBA00022614"/>
    </source>
</evidence>
<dbReference type="InterPro" id="IPR001611">
    <property type="entry name" value="Leu-rich_rpt"/>
</dbReference>
<dbReference type="SUPFAM" id="SSF52058">
    <property type="entry name" value="L domain-like"/>
    <property type="match status" value="1"/>
</dbReference>
<dbReference type="Proteomes" id="UP001159405">
    <property type="component" value="Unassembled WGS sequence"/>
</dbReference>
<proteinExistence type="predicted"/>
<dbReference type="PROSITE" id="PS51450">
    <property type="entry name" value="LRR"/>
    <property type="match status" value="2"/>
</dbReference>
<name>A0ABN8NTW6_9CNID</name>
<dbReference type="SMART" id="SM00873">
    <property type="entry name" value="B3_4"/>
    <property type="match status" value="1"/>
</dbReference>
<gene>
    <name evidence="5" type="ORF">PLOB_00026218</name>
</gene>
<protein>
    <recommendedName>
        <fullName evidence="4">B3/B4 tRNA-binding domain-containing protein</fullName>
    </recommendedName>
</protein>
<feature type="domain" description="B3/B4 tRNA-binding" evidence="4">
    <location>
        <begin position="297"/>
        <end position="475"/>
    </location>
</feature>
<dbReference type="InterPro" id="IPR005146">
    <property type="entry name" value="B3/B4_tRNA-bd"/>
</dbReference>
<sequence length="529" mass="58714">MNWPEVKQAADEHRYELVVNGTEVSERIEKGGLDRHIFNLTSLNFLQISNTKLSALPKELGNLVNLKTLDLHRNRIQELPSTIGSLKDLKNLDLSGNELQLLPSEMEELTFLQTLNLNCNNLTALPSLKNLKSLSRLDVSFNLLPELPEGIYELEHLAEIYASNNSITTISADVGKLVGLKVLSLNLNKIELIPVELSLCHKLKDLHLQDNSIKDNRLAKLIKQCHTKAVLDYVAAGNEKGKAAGKKGGKKGRNKRPSEGDSGAEGQQGAGAHMGPIITVIHSEDFQVVAKATVQEIRPYIVCAIIRNLDLSDMTTFRKFINLQTKLHESVCDQRTLATIATHDLSSLVFPLEYEAVAPGDIELLPLGKHKEISAEQLITDLRTEALKQKQKTKRNPFKSGLYKYLSLVEGATLYTVVRDATKGVISFPPVTNSERSKIRAEKLDVMLEVTSPTDLATCKSVMEKLISKLLEAGLRSIPTEDCAAEGKQVLLIEQVRVVNSDGQLKVVYPSRVDLQIDELIKVIYQEKQ</sequence>
<dbReference type="InterPro" id="IPR032675">
    <property type="entry name" value="LRR_dom_sf"/>
</dbReference>
<dbReference type="InterPro" id="IPR055414">
    <property type="entry name" value="LRR_R13L4/SHOC2-like"/>
</dbReference>
<dbReference type="Pfam" id="PF13855">
    <property type="entry name" value="LRR_8"/>
    <property type="match status" value="1"/>
</dbReference>
<keyword evidence="6" id="KW-1185">Reference proteome</keyword>
<dbReference type="Pfam" id="PF23598">
    <property type="entry name" value="LRR_14"/>
    <property type="match status" value="1"/>
</dbReference>
<feature type="compositionally biased region" description="Basic residues" evidence="3">
    <location>
        <begin position="243"/>
        <end position="255"/>
    </location>
</feature>